<comment type="caution">
    <text evidence="3">The sequence shown here is derived from an EMBL/GenBank/DDBJ whole genome shotgun (WGS) entry which is preliminary data.</text>
</comment>
<keyword evidence="4" id="KW-1185">Reference proteome</keyword>
<dbReference type="Proteomes" id="UP001215280">
    <property type="component" value="Unassembled WGS sequence"/>
</dbReference>
<feature type="transmembrane region" description="Helical" evidence="1">
    <location>
        <begin position="244"/>
        <end position="263"/>
    </location>
</feature>
<feature type="transmembrane region" description="Helical" evidence="1">
    <location>
        <begin position="131"/>
        <end position="154"/>
    </location>
</feature>
<proteinExistence type="predicted"/>
<dbReference type="Pfam" id="PF20152">
    <property type="entry name" value="DUF6534"/>
    <property type="match status" value="1"/>
</dbReference>
<gene>
    <name evidence="3" type="ORF">DFH07DRAFT_918751</name>
</gene>
<feature type="transmembrane region" description="Helical" evidence="1">
    <location>
        <begin position="25"/>
        <end position="46"/>
    </location>
</feature>
<keyword evidence="1" id="KW-0812">Transmembrane</keyword>
<dbReference type="AlphaFoldDB" id="A0AAD7J9A2"/>
<feature type="transmembrane region" description="Helical" evidence="1">
    <location>
        <begin position="97"/>
        <end position="119"/>
    </location>
</feature>
<feature type="domain" description="DUF6534" evidence="2">
    <location>
        <begin position="181"/>
        <end position="266"/>
    </location>
</feature>
<evidence type="ECO:0000313" key="3">
    <source>
        <dbReference type="EMBL" id="KAJ7760052.1"/>
    </source>
</evidence>
<protein>
    <recommendedName>
        <fullName evidence="2">DUF6534 domain-containing protein</fullName>
    </recommendedName>
</protein>
<organism evidence="3 4">
    <name type="scientific">Mycena maculata</name>
    <dbReference type="NCBI Taxonomy" id="230809"/>
    <lineage>
        <taxon>Eukaryota</taxon>
        <taxon>Fungi</taxon>
        <taxon>Dikarya</taxon>
        <taxon>Basidiomycota</taxon>
        <taxon>Agaricomycotina</taxon>
        <taxon>Agaricomycetes</taxon>
        <taxon>Agaricomycetidae</taxon>
        <taxon>Agaricales</taxon>
        <taxon>Marasmiineae</taxon>
        <taxon>Mycenaceae</taxon>
        <taxon>Mycena</taxon>
    </lineage>
</organism>
<feature type="transmembrane region" description="Helical" evidence="1">
    <location>
        <begin position="218"/>
        <end position="238"/>
    </location>
</feature>
<reference evidence="3" key="1">
    <citation type="submission" date="2023-03" db="EMBL/GenBank/DDBJ databases">
        <title>Massive genome expansion in bonnet fungi (Mycena s.s.) driven by repeated elements and novel gene families across ecological guilds.</title>
        <authorList>
            <consortium name="Lawrence Berkeley National Laboratory"/>
            <person name="Harder C.B."/>
            <person name="Miyauchi S."/>
            <person name="Viragh M."/>
            <person name="Kuo A."/>
            <person name="Thoen E."/>
            <person name="Andreopoulos B."/>
            <person name="Lu D."/>
            <person name="Skrede I."/>
            <person name="Drula E."/>
            <person name="Henrissat B."/>
            <person name="Morin E."/>
            <person name="Kohler A."/>
            <person name="Barry K."/>
            <person name="LaButti K."/>
            <person name="Morin E."/>
            <person name="Salamov A."/>
            <person name="Lipzen A."/>
            <person name="Mereny Z."/>
            <person name="Hegedus B."/>
            <person name="Baldrian P."/>
            <person name="Stursova M."/>
            <person name="Weitz H."/>
            <person name="Taylor A."/>
            <person name="Grigoriev I.V."/>
            <person name="Nagy L.G."/>
            <person name="Martin F."/>
            <person name="Kauserud H."/>
        </authorList>
    </citation>
    <scope>NUCLEOTIDE SEQUENCE</scope>
    <source>
        <strain evidence="3">CBHHK188m</strain>
    </source>
</reference>
<evidence type="ECO:0000259" key="2">
    <source>
        <dbReference type="Pfam" id="PF20152"/>
    </source>
</evidence>
<evidence type="ECO:0000313" key="4">
    <source>
        <dbReference type="Proteomes" id="UP001215280"/>
    </source>
</evidence>
<evidence type="ECO:0000256" key="1">
    <source>
        <dbReference type="SAM" id="Phobius"/>
    </source>
</evidence>
<accession>A0AAD7J9A2</accession>
<feature type="transmembrane region" description="Helical" evidence="1">
    <location>
        <begin position="174"/>
        <end position="197"/>
    </location>
</feature>
<dbReference type="EMBL" id="JARJLG010000050">
    <property type="protein sequence ID" value="KAJ7760052.1"/>
    <property type="molecule type" value="Genomic_DNA"/>
</dbReference>
<dbReference type="PANTHER" id="PTHR40465">
    <property type="entry name" value="CHROMOSOME 1, WHOLE GENOME SHOTGUN SEQUENCE"/>
    <property type="match status" value="1"/>
</dbReference>
<keyword evidence="1" id="KW-0472">Membrane</keyword>
<sequence>MSTTPVPVSTLPPGFRIVQLSGPSIVAYLLHWGLFGTLTIQIYLYYEAFPKDKLFNKCLVYGIYIVEFVQTMLVTHDAFAIFGYGFGNAESLTNMDFNWLAVPVMSGLGVSFVGQSFYAHRLHNLSKSRMLPIFILALSLTSTVGGLVTGVFTFQGLQFAPLYYLRLTKFTAALQIWCGGSALCDILITVFMTYYLAKSDTGFRSTRLLLSKLIRLTIETGSITALVALANLILFFVFPGRIYYGVPALLMPKLYANTILAVLNARFQIVGGRATYVSTSDFTDIDPSSVRNGQSSTTGGGTRRTVPRITTTVTINKEVCSDTGRDDRVEMKVMGVSSKLGCWPLFTDPCRYRALARMPTSKTRLRLI</sequence>
<dbReference type="PANTHER" id="PTHR40465:SF1">
    <property type="entry name" value="DUF6534 DOMAIN-CONTAINING PROTEIN"/>
    <property type="match status" value="1"/>
</dbReference>
<name>A0AAD7J9A2_9AGAR</name>
<feature type="transmembrane region" description="Helical" evidence="1">
    <location>
        <begin position="58"/>
        <end position="85"/>
    </location>
</feature>
<dbReference type="InterPro" id="IPR045339">
    <property type="entry name" value="DUF6534"/>
</dbReference>
<keyword evidence="1" id="KW-1133">Transmembrane helix</keyword>